<organism evidence="2 3">
    <name type="scientific">Taxus chinensis</name>
    <name type="common">Chinese yew</name>
    <name type="synonym">Taxus wallichiana var. chinensis</name>
    <dbReference type="NCBI Taxonomy" id="29808"/>
    <lineage>
        <taxon>Eukaryota</taxon>
        <taxon>Viridiplantae</taxon>
        <taxon>Streptophyta</taxon>
        <taxon>Embryophyta</taxon>
        <taxon>Tracheophyta</taxon>
        <taxon>Spermatophyta</taxon>
        <taxon>Pinopsida</taxon>
        <taxon>Pinidae</taxon>
        <taxon>Conifers II</taxon>
        <taxon>Cupressales</taxon>
        <taxon>Taxaceae</taxon>
        <taxon>Taxus</taxon>
    </lineage>
</organism>
<evidence type="ECO:0000313" key="3">
    <source>
        <dbReference type="Proteomes" id="UP000824469"/>
    </source>
</evidence>
<feature type="region of interest" description="Disordered" evidence="1">
    <location>
        <begin position="37"/>
        <end position="62"/>
    </location>
</feature>
<gene>
    <name evidence="2" type="ORF">KI387_031527</name>
</gene>
<dbReference type="EMBL" id="JAHRHJ020000010">
    <property type="protein sequence ID" value="KAH9299845.1"/>
    <property type="molecule type" value="Genomic_DNA"/>
</dbReference>
<comment type="caution">
    <text evidence="2">The sequence shown here is derived from an EMBL/GenBank/DDBJ whole genome shotgun (WGS) entry which is preliminary data.</text>
</comment>
<name>A0AA38FF85_TAXCH</name>
<dbReference type="AlphaFoldDB" id="A0AA38FF85"/>
<proteinExistence type="predicted"/>
<accession>A0AA38FF85</accession>
<keyword evidence="3" id="KW-1185">Reference proteome</keyword>
<feature type="compositionally biased region" description="Polar residues" evidence="1">
    <location>
        <begin position="44"/>
        <end position="54"/>
    </location>
</feature>
<sequence>LNIEVDEDNERVSINLIVSDHERMEDLIVDQQIISSQDQHKEQIQSSTLITSEGQDMKSQSENEELLESILDLDEDEGYNELDKFMN</sequence>
<feature type="non-terminal residue" evidence="2">
    <location>
        <position position="1"/>
    </location>
</feature>
<evidence type="ECO:0000256" key="1">
    <source>
        <dbReference type="SAM" id="MobiDB-lite"/>
    </source>
</evidence>
<protein>
    <submittedName>
        <fullName evidence="2">Uncharacterized protein</fullName>
    </submittedName>
</protein>
<feature type="non-terminal residue" evidence="2">
    <location>
        <position position="87"/>
    </location>
</feature>
<evidence type="ECO:0000313" key="2">
    <source>
        <dbReference type="EMBL" id="KAH9299845.1"/>
    </source>
</evidence>
<reference evidence="2 3" key="1">
    <citation type="journal article" date="2021" name="Nat. Plants">
        <title>The Taxus genome provides insights into paclitaxel biosynthesis.</title>
        <authorList>
            <person name="Xiong X."/>
            <person name="Gou J."/>
            <person name="Liao Q."/>
            <person name="Li Y."/>
            <person name="Zhou Q."/>
            <person name="Bi G."/>
            <person name="Li C."/>
            <person name="Du R."/>
            <person name="Wang X."/>
            <person name="Sun T."/>
            <person name="Guo L."/>
            <person name="Liang H."/>
            <person name="Lu P."/>
            <person name="Wu Y."/>
            <person name="Zhang Z."/>
            <person name="Ro D.K."/>
            <person name="Shang Y."/>
            <person name="Huang S."/>
            <person name="Yan J."/>
        </authorList>
    </citation>
    <scope>NUCLEOTIDE SEQUENCE [LARGE SCALE GENOMIC DNA]</scope>
    <source>
        <strain evidence="2">Ta-2019</strain>
    </source>
</reference>
<dbReference type="Proteomes" id="UP000824469">
    <property type="component" value="Unassembled WGS sequence"/>
</dbReference>